<reference evidence="2" key="2">
    <citation type="submission" date="2023-01" db="EMBL/GenBank/DDBJ databases">
        <authorList>
            <person name="Sun Q."/>
            <person name="Evtushenko L."/>
        </authorList>
    </citation>
    <scope>NUCLEOTIDE SEQUENCE</scope>
    <source>
        <strain evidence="2">VKM B-2347</strain>
    </source>
</reference>
<proteinExistence type="predicted"/>
<accession>A0A9W6IZJ1</accession>
<gene>
    <name evidence="2" type="ORF">GCM10008179_03470</name>
</gene>
<feature type="chain" id="PRO_5040771586" evidence="1">
    <location>
        <begin position="17"/>
        <end position="112"/>
    </location>
</feature>
<comment type="caution">
    <text evidence="2">The sequence shown here is derived from an EMBL/GenBank/DDBJ whole genome shotgun (WGS) entry which is preliminary data.</text>
</comment>
<evidence type="ECO:0000313" key="3">
    <source>
        <dbReference type="Proteomes" id="UP001143372"/>
    </source>
</evidence>
<dbReference type="AlphaFoldDB" id="A0A9W6IZJ1"/>
<protein>
    <submittedName>
        <fullName evidence="2">Uncharacterized protein</fullName>
    </submittedName>
</protein>
<organism evidence="2 3">
    <name type="scientific">Hansschlegelia plantiphila</name>
    <dbReference type="NCBI Taxonomy" id="374655"/>
    <lineage>
        <taxon>Bacteria</taxon>
        <taxon>Pseudomonadati</taxon>
        <taxon>Pseudomonadota</taxon>
        <taxon>Alphaproteobacteria</taxon>
        <taxon>Hyphomicrobiales</taxon>
        <taxon>Methylopilaceae</taxon>
        <taxon>Hansschlegelia</taxon>
    </lineage>
</organism>
<feature type="signal peptide" evidence="1">
    <location>
        <begin position="1"/>
        <end position="16"/>
    </location>
</feature>
<dbReference type="Proteomes" id="UP001143372">
    <property type="component" value="Unassembled WGS sequence"/>
</dbReference>
<dbReference type="EMBL" id="BSFI01000002">
    <property type="protein sequence ID" value="GLK66709.1"/>
    <property type="molecule type" value="Genomic_DNA"/>
</dbReference>
<keyword evidence="1" id="KW-0732">Signal</keyword>
<reference evidence="2" key="1">
    <citation type="journal article" date="2014" name="Int. J. Syst. Evol. Microbiol.">
        <title>Complete genome sequence of Corynebacterium casei LMG S-19264T (=DSM 44701T), isolated from a smear-ripened cheese.</title>
        <authorList>
            <consortium name="US DOE Joint Genome Institute (JGI-PGF)"/>
            <person name="Walter F."/>
            <person name="Albersmeier A."/>
            <person name="Kalinowski J."/>
            <person name="Ruckert C."/>
        </authorList>
    </citation>
    <scope>NUCLEOTIDE SEQUENCE</scope>
    <source>
        <strain evidence="2">VKM B-2347</strain>
    </source>
</reference>
<name>A0A9W6IZJ1_9HYPH</name>
<keyword evidence="3" id="KW-1185">Reference proteome</keyword>
<evidence type="ECO:0000256" key="1">
    <source>
        <dbReference type="SAM" id="SignalP"/>
    </source>
</evidence>
<evidence type="ECO:0000313" key="2">
    <source>
        <dbReference type="EMBL" id="GLK66709.1"/>
    </source>
</evidence>
<sequence length="112" mass="12234">MLIAAASLLVVSAAAAVPIEPQPRGVEADAPIIVRFDTHKMGIDHRTYEKVERYVTASSLFERATSHIWGLEGEVDLALHPKLGKADEAIAALKAMIPPDNGIYWTTVTDRR</sequence>